<gene>
    <name evidence="2" type="ORF">J3U88_04600</name>
</gene>
<dbReference type="RefSeq" id="WP_207857142.1">
    <property type="nucleotide sequence ID" value="NZ_JAFREP010000003.1"/>
</dbReference>
<evidence type="ECO:0000313" key="3">
    <source>
        <dbReference type="Proteomes" id="UP000664417"/>
    </source>
</evidence>
<name>A0A8J7Q1V6_9BACT</name>
<keyword evidence="3" id="KW-1185">Reference proteome</keyword>
<feature type="compositionally biased region" description="Gly residues" evidence="1">
    <location>
        <begin position="1"/>
        <end position="11"/>
    </location>
</feature>
<dbReference type="Proteomes" id="UP000664417">
    <property type="component" value="Unassembled WGS sequence"/>
</dbReference>
<sequence length="277" mass="28949">MSGIDGSGGGIQRSVSKDSVHSAGSGKDQGKISPKPGDRKASDPERGGGDMKEAAAATSGKRVSVKTDGLDLESLRELAGKGVPRGSVSESGFTRANEGGTLVRFAPAGVASTQGDGYFTGGYKLDTDAAAVKMTKMAAKMKMAPDFELTSLDQWNDRLGTSIGLGVSSSVNAPGQQSTMGEVIEAMPEVSVRLIDSGAKHGRQEDYGYAGKRTFNKLGRRDLKEMPVTHESRSLPQMARDLGPEFAALPDTPENRGLLIAALTNALTEEVSARMNG</sequence>
<accession>A0A8J7Q1V6</accession>
<feature type="region of interest" description="Disordered" evidence="1">
    <location>
        <begin position="1"/>
        <end position="68"/>
    </location>
</feature>
<evidence type="ECO:0000313" key="2">
    <source>
        <dbReference type="EMBL" id="MBO1317730.1"/>
    </source>
</evidence>
<dbReference type="AlphaFoldDB" id="A0A8J7Q1V6"/>
<organism evidence="2 3">
    <name type="scientific">Acanthopleuribacter pedis</name>
    <dbReference type="NCBI Taxonomy" id="442870"/>
    <lineage>
        <taxon>Bacteria</taxon>
        <taxon>Pseudomonadati</taxon>
        <taxon>Acidobacteriota</taxon>
        <taxon>Holophagae</taxon>
        <taxon>Acanthopleuribacterales</taxon>
        <taxon>Acanthopleuribacteraceae</taxon>
        <taxon>Acanthopleuribacter</taxon>
    </lineage>
</organism>
<protein>
    <submittedName>
        <fullName evidence="2">Uncharacterized protein</fullName>
    </submittedName>
</protein>
<evidence type="ECO:0000256" key="1">
    <source>
        <dbReference type="SAM" id="MobiDB-lite"/>
    </source>
</evidence>
<reference evidence="2" key="1">
    <citation type="submission" date="2021-03" db="EMBL/GenBank/DDBJ databases">
        <authorList>
            <person name="Wang G."/>
        </authorList>
    </citation>
    <scope>NUCLEOTIDE SEQUENCE</scope>
    <source>
        <strain evidence="2">KCTC 12899</strain>
    </source>
</reference>
<feature type="compositionally biased region" description="Basic and acidic residues" evidence="1">
    <location>
        <begin position="36"/>
        <end position="53"/>
    </location>
</feature>
<proteinExistence type="predicted"/>
<dbReference type="EMBL" id="JAFREP010000003">
    <property type="protein sequence ID" value="MBO1317730.1"/>
    <property type="molecule type" value="Genomic_DNA"/>
</dbReference>
<comment type="caution">
    <text evidence="2">The sequence shown here is derived from an EMBL/GenBank/DDBJ whole genome shotgun (WGS) entry which is preliminary data.</text>
</comment>